<accession>A0ACC1RA42</accession>
<reference evidence="1" key="1">
    <citation type="submission" date="2022-08" db="EMBL/GenBank/DDBJ databases">
        <title>Genome Sequence of Fusarium decemcellulare.</title>
        <authorList>
            <person name="Buettner E."/>
        </authorList>
    </citation>
    <scope>NUCLEOTIDE SEQUENCE</scope>
    <source>
        <strain evidence="1">Babe19</strain>
    </source>
</reference>
<dbReference type="EMBL" id="JANRMS010005814">
    <property type="protein sequence ID" value="KAJ3500747.1"/>
    <property type="molecule type" value="Genomic_DNA"/>
</dbReference>
<organism evidence="1 2">
    <name type="scientific">Fusarium decemcellulare</name>
    <dbReference type="NCBI Taxonomy" id="57161"/>
    <lineage>
        <taxon>Eukaryota</taxon>
        <taxon>Fungi</taxon>
        <taxon>Dikarya</taxon>
        <taxon>Ascomycota</taxon>
        <taxon>Pezizomycotina</taxon>
        <taxon>Sordariomycetes</taxon>
        <taxon>Hypocreomycetidae</taxon>
        <taxon>Hypocreales</taxon>
        <taxon>Nectriaceae</taxon>
        <taxon>Fusarium</taxon>
        <taxon>Fusarium decemcellulare species complex</taxon>
    </lineage>
</organism>
<proteinExistence type="predicted"/>
<evidence type="ECO:0000313" key="2">
    <source>
        <dbReference type="Proteomes" id="UP001148629"/>
    </source>
</evidence>
<keyword evidence="2" id="KW-1185">Reference proteome</keyword>
<gene>
    <name evidence="1" type="ORF">NM208_g17079</name>
</gene>
<name>A0ACC1RA42_9HYPO</name>
<sequence>MDSLSGIDGSRPSPPRARKMARRDSSISLEEGPAVPKERQTPQTYRASKDRATYDPAKPPLLFLHPHELQSPSKTRGTTPEDGCPLLPSEPSIPSSPSVITPMEAYLRCDESHEMVSVRLCADVPAHMGPQATPPPKSGDALPESSSPEASSWQMIDEEEEQLNLSLFVAPEPQDGGKTPCTPMLQPTLGQPVASSPTVPVDTEIEINSDPPTSPDSGISDLSLSAALSTGQIRGHRPLEADPDEVGDHEIPTGRFLKRCKGKAHESIQAPKDKTFKDRTQGGEGAEEEGLTWSFLDEF</sequence>
<dbReference type="Proteomes" id="UP001148629">
    <property type="component" value="Unassembled WGS sequence"/>
</dbReference>
<protein>
    <submittedName>
        <fullName evidence="1">Uncharacterized protein</fullName>
    </submittedName>
</protein>
<evidence type="ECO:0000313" key="1">
    <source>
        <dbReference type="EMBL" id="KAJ3500747.1"/>
    </source>
</evidence>
<comment type="caution">
    <text evidence="1">The sequence shown here is derived from an EMBL/GenBank/DDBJ whole genome shotgun (WGS) entry which is preliminary data.</text>
</comment>